<dbReference type="InterPro" id="IPR008971">
    <property type="entry name" value="HSP40/DnaJ_pept-bd"/>
</dbReference>
<dbReference type="InterPro" id="IPR001623">
    <property type="entry name" value="DnaJ_domain"/>
</dbReference>
<reference evidence="4 5" key="1">
    <citation type="journal article" date="2016" name="Mol. Biol. Evol.">
        <title>Comparative Genomics of Early-Diverging Mushroom-Forming Fungi Provides Insights into the Origins of Lignocellulose Decay Capabilities.</title>
        <authorList>
            <person name="Nagy L.G."/>
            <person name="Riley R."/>
            <person name="Tritt A."/>
            <person name="Adam C."/>
            <person name="Daum C."/>
            <person name="Floudas D."/>
            <person name="Sun H."/>
            <person name="Yadav J.S."/>
            <person name="Pangilinan J."/>
            <person name="Larsson K.H."/>
            <person name="Matsuura K."/>
            <person name="Barry K."/>
            <person name="Labutti K."/>
            <person name="Kuo R."/>
            <person name="Ohm R.A."/>
            <person name="Bhattacharya S.S."/>
            <person name="Shirouzu T."/>
            <person name="Yoshinaga Y."/>
            <person name="Martin F.M."/>
            <person name="Grigoriev I.V."/>
            <person name="Hibbett D.S."/>
        </authorList>
    </citation>
    <scope>NUCLEOTIDE SEQUENCE [LARGE SCALE GENOMIC DNA]</scope>
    <source>
        <strain evidence="4 5">93-53</strain>
    </source>
</reference>
<dbReference type="PRINTS" id="PR00625">
    <property type="entry name" value="JDOMAIN"/>
</dbReference>
<accession>A0A165C6G3</accession>
<dbReference type="PROSITE" id="PS50076">
    <property type="entry name" value="DNAJ_2"/>
    <property type="match status" value="1"/>
</dbReference>
<feature type="compositionally biased region" description="Polar residues" evidence="2">
    <location>
        <begin position="185"/>
        <end position="196"/>
    </location>
</feature>
<dbReference type="SMART" id="SM00271">
    <property type="entry name" value="DnaJ"/>
    <property type="match status" value="1"/>
</dbReference>
<feature type="compositionally biased region" description="Basic and acidic residues" evidence="2">
    <location>
        <begin position="140"/>
        <end position="149"/>
    </location>
</feature>
<dbReference type="SUPFAM" id="SSF46565">
    <property type="entry name" value="Chaperone J-domain"/>
    <property type="match status" value="1"/>
</dbReference>
<dbReference type="InterPro" id="IPR036869">
    <property type="entry name" value="J_dom_sf"/>
</dbReference>
<dbReference type="Proteomes" id="UP000076871">
    <property type="component" value="Unassembled WGS sequence"/>
</dbReference>
<dbReference type="OrthoDB" id="10250354at2759"/>
<evidence type="ECO:0000313" key="5">
    <source>
        <dbReference type="Proteomes" id="UP000076871"/>
    </source>
</evidence>
<evidence type="ECO:0000313" key="4">
    <source>
        <dbReference type="EMBL" id="KZT02284.1"/>
    </source>
</evidence>
<dbReference type="Gene3D" id="1.10.287.110">
    <property type="entry name" value="DnaJ domain"/>
    <property type="match status" value="1"/>
</dbReference>
<dbReference type="CDD" id="cd06257">
    <property type="entry name" value="DnaJ"/>
    <property type="match status" value="1"/>
</dbReference>
<dbReference type="GO" id="GO:0051087">
    <property type="term" value="F:protein-folding chaperone binding"/>
    <property type="evidence" value="ECO:0007669"/>
    <property type="project" value="TreeGrafter"/>
</dbReference>
<dbReference type="GeneID" id="63819486"/>
<dbReference type="Gene3D" id="2.60.260.20">
    <property type="entry name" value="Urease metallochaperone UreE, N-terminal domain"/>
    <property type="match status" value="2"/>
</dbReference>
<feature type="region of interest" description="Disordered" evidence="2">
    <location>
        <begin position="82"/>
        <end position="156"/>
    </location>
</feature>
<dbReference type="Pfam" id="PF01556">
    <property type="entry name" value="DnaJ_C"/>
    <property type="match status" value="1"/>
</dbReference>
<evidence type="ECO:0000256" key="1">
    <source>
        <dbReference type="ARBA" id="ARBA00023186"/>
    </source>
</evidence>
<feature type="compositionally biased region" description="Basic and acidic residues" evidence="2">
    <location>
        <begin position="116"/>
        <end position="125"/>
    </location>
</feature>
<dbReference type="GO" id="GO:0005829">
    <property type="term" value="C:cytosol"/>
    <property type="evidence" value="ECO:0007669"/>
    <property type="project" value="TreeGrafter"/>
</dbReference>
<proteinExistence type="predicted"/>
<feature type="compositionally biased region" description="Polar residues" evidence="2">
    <location>
        <begin position="128"/>
        <end position="139"/>
    </location>
</feature>
<dbReference type="PANTHER" id="PTHR24078:SF553">
    <property type="entry name" value="DNAJ HOMOLOG SUBFAMILY B MEMBER 5"/>
    <property type="match status" value="1"/>
</dbReference>
<protein>
    <submittedName>
        <fullName evidence="4">DnaJ-domain-containing protein</fullName>
    </submittedName>
</protein>
<feature type="region of interest" description="Disordered" evidence="2">
    <location>
        <begin position="172"/>
        <end position="233"/>
    </location>
</feature>
<dbReference type="GO" id="GO:0006413">
    <property type="term" value="P:translational initiation"/>
    <property type="evidence" value="ECO:0007669"/>
    <property type="project" value="TreeGrafter"/>
</dbReference>
<evidence type="ECO:0000256" key="2">
    <source>
        <dbReference type="SAM" id="MobiDB-lite"/>
    </source>
</evidence>
<dbReference type="InterPro" id="IPR051339">
    <property type="entry name" value="DnaJ_subfamily_B"/>
</dbReference>
<dbReference type="InParanoid" id="A0A165C6G3"/>
<keyword evidence="1" id="KW-0143">Chaperone</keyword>
<dbReference type="STRING" id="1314785.A0A165C6G3"/>
<dbReference type="Pfam" id="PF00226">
    <property type="entry name" value="DnaJ"/>
    <property type="match status" value="1"/>
</dbReference>
<feature type="compositionally biased region" description="Low complexity" evidence="2">
    <location>
        <begin position="212"/>
        <end position="227"/>
    </location>
</feature>
<dbReference type="GO" id="GO:0006457">
    <property type="term" value="P:protein folding"/>
    <property type="evidence" value="ECO:0007669"/>
    <property type="project" value="InterPro"/>
</dbReference>
<dbReference type="GO" id="GO:0051082">
    <property type="term" value="F:unfolded protein binding"/>
    <property type="evidence" value="ECO:0007669"/>
    <property type="project" value="InterPro"/>
</dbReference>
<gene>
    <name evidence="4" type="ORF">LAESUDRAFT_436302</name>
</gene>
<dbReference type="InterPro" id="IPR002939">
    <property type="entry name" value="DnaJ_C"/>
</dbReference>
<organism evidence="4 5">
    <name type="scientific">Laetiporus sulphureus 93-53</name>
    <dbReference type="NCBI Taxonomy" id="1314785"/>
    <lineage>
        <taxon>Eukaryota</taxon>
        <taxon>Fungi</taxon>
        <taxon>Dikarya</taxon>
        <taxon>Basidiomycota</taxon>
        <taxon>Agaricomycotina</taxon>
        <taxon>Agaricomycetes</taxon>
        <taxon>Polyporales</taxon>
        <taxon>Laetiporus</taxon>
    </lineage>
</organism>
<dbReference type="PANTHER" id="PTHR24078">
    <property type="entry name" value="DNAJ HOMOLOG SUBFAMILY C MEMBER"/>
    <property type="match status" value="1"/>
</dbReference>
<feature type="region of interest" description="Disordered" evidence="2">
    <location>
        <begin position="250"/>
        <end position="269"/>
    </location>
</feature>
<dbReference type="SUPFAM" id="SSF49493">
    <property type="entry name" value="HSP40/DnaJ peptide-binding domain"/>
    <property type="match status" value="1"/>
</dbReference>
<keyword evidence="5" id="KW-1185">Reference proteome</keyword>
<dbReference type="RefSeq" id="XP_040760024.1">
    <property type="nucleotide sequence ID" value="XM_040902455.1"/>
</dbReference>
<sequence>MVSRRDIATKAVQIPQAKCFDVLGLKPDATEEEIKLAYKQLALKWHPDRHISDKETAQKMFIEIDEAYRTLLAALQYENHEAPHVPDPEHSSSWAPSMSAPSFSSIPSTPVSMTSESDRHRDGKSKQSKQSAMPSTKARSPTEKADHIPRAPSTKNRYKLSAYDFAQEFACPMSQKSSVKRSAKSNRVQGETSSAHQYEATDPHPRSVISQTSNSGDSAATSSTGSSLPPHWRVTVTHNKTIASRHLMRHGDGPGHKGAPASHGMLPDKLYPDAFRKRQTRQRSESSLHGLHKRAKHSEDAITYEHLDLSTRVPPFHSTDSKNDWIFPLHVTLEELYYGIVHRYSIARTRLSGQLEDVKVNIDVSPGWCSGTRVCVLGVGNECEDGSFQDITFIVEEVPHPRFTRLDDDLVVSVQVLPVRTHPSPHMPPQKRPGEKSAHPGEVVVQGLDGEEYALTVPRASVKGADGTRIVGAGMPVLRDGRMVGKGDLLIKWEFGHAEKDAVQRSRWHTLKDVLHWRS</sequence>
<name>A0A165C6G3_9APHY</name>
<feature type="domain" description="J" evidence="3">
    <location>
        <begin position="18"/>
        <end position="76"/>
    </location>
</feature>
<dbReference type="AlphaFoldDB" id="A0A165C6G3"/>
<dbReference type="EMBL" id="KV427654">
    <property type="protein sequence ID" value="KZT02284.1"/>
    <property type="molecule type" value="Genomic_DNA"/>
</dbReference>
<feature type="compositionally biased region" description="Low complexity" evidence="2">
    <location>
        <begin position="91"/>
        <end position="110"/>
    </location>
</feature>
<evidence type="ECO:0000259" key="3">
    <source>
        <dbReference type="PROSITE" id="PS50076"/>
    </source>
</evidence>